<gene>
    <name evidence="7" type="ORF">NAV_LOCUS4238</name>
</gene>
<evidence type="ECO:0000256" key="3">
    <source>
        <dbReference type="ARBA" id="ARBA00023128"/>
    </source>
</evidence>
<evidence type="ECO:0000313" key="7">
    <source>
        <dbReference type="EMBL" id="VBB29435.1"/>
    </source>
</evidence>
<dbReference type="PROSITE" id="PS51886">
    <property type="entry name" value="TLDC"/>
    <property type="match status" value="1"/>
</dbReference>
<dbReference type="Pfam" id="PF07534">
    <property type="entry name" value="TLD"/>
    <property type="match status" value="1"/>
</dbReference>
<evidence type="ECO:0000313" key="8">
    <source>
        <dbReference type="Proteomes" id="UP000276991"/>
    </source>
</evidence>
<dbReference type="GO" id="GO:0006979">
    <property type="term" value="P:response to oxidative stress"/>
    <property type="evidence" value="ECO:0007669"/>
    <property type="project" value="TreeGrafter"/>
</dbReference>
<comment type="subcellular location">
    <subcellularLocation>
        <location evidence="1">Mitochondrion</location>
    </subcellularLocation>
</comment>
<dbReference type="STRING" id="6277.A0A498SL52"/>
<dbReference type="Proteomes" id="UP000276991">
    <property type="component" value="Unassembled WGS sequence"/>
</dbReference>
<evidence type="ECO:0000256" key="2">
    <source>
        <dbReference type="ARBA" id="ARBA00009540"/>
    </source>
</evidence>
<dbReference type="GO" id="GO:0005739">
    <property type="term" value="C:mitochondrion"/>
    <property type="evidence" value="ECO:0007669"/>
    <property type="project" value="UniProtKB-SubCell"/>
</dbReference>
<reference evidence="7 8" key="1">
    <citation type="submission" date="2018-08" db="EMBL/GenBank/DDBJ databases">
        <authorList>
            <person name="Laetsch R D."/>
            <person name="Stevens L."/>
            <person name="Kumar S."/>
            <person name="Blaxter L. M."/>
        </authorList>
    </citation>
    <scope>NUCLEOTIDE SEQUENCE [LARGE SCALE GENOMIC DNA]</scope>
</reference>
<evidence type="ECO:0000259" key="6">
    <source>
        <dbReference type="PROSITE" id="PS51886"/>
    </source>
</evidence>
<feature type="region of interest" description="Disordered" evidence="5">
    <location>
        <begin position="151"/>
        <end position="177"/>
    </location>
</feature>
<evidence type="ECO:0000256" key="4">
    <source>
        <dbReference type="ARBA" id="ARBA00040604"/>
    </source>
</evidence>
<dbReference type="GO" id="GO:0005634">
    <property type="term" value="C:nucleus"/>
    <property type="evidence" value="ECO:0007669"/>
    <property type="project" value="TreeGrafter"/>
</dbReference>
<protein>
    <recommendedName>
        <fullName evidence="4">Oxidation resistance protein 1</fullName>
    </recommendedName>
</protein>
<keyword evidence="8" id="KW-1185">Reference proteome</keyword>
<proteinExistence type="inferred from homology"/>
<dbReference type="AlphaFoldDB" id="A0A498SL52"/>
<feature type="domain" description="TLDc" evidence="6">
    <location>
        <begin position="337"/>
        <end position="510"/>
    </location>
</feature>
<sequence length="512" mass="57853">MGITGSHPHIYHQSMSGSKKYHLYRRGVRNKCSLSARLSCKPCAEEKFFPPPILHTKFHELNPNSSVISIFSAADTNQMVKQDSALKSDDKRRKCPSQELPDTSTCKRRKLPFPVSRNFSNRKFSSQKDSPKPKIGVRLLLTSSVSSGVDSVSEESELDVEKIKKKEQRNDEVSSKRGSETCELVNKHSAQTDLHIPRCSLDSGASFDEEDAKNAVFDDSSTCKNFETVFEEKERSDDGPMKCVPVYFKKSSSKCKKIRKFSLVKPFQKMSKRTTSLPSAHLASSSKSEVSSSPAFGSSYLNREWEIVTVREMCRRMSLDQLDKVVLPLPDGATSSQILDEIMIRQMVDVLPARAAGYPWINIYNSEKHGFSLHTFYRKMIDWDEEMSPILLIIRDCKKNIFGAVVSTTVRPCEHFFGTGDSCFLYKYANDFETNEKVLRIYPWSGVNQFFVKASMDSLSIGASGGHYGLWLDADLNNGRTQACETFQNEPLAGESEDFAIQFVEAYGFRME</sequence>
<evidence type="ECO:0000256" key="1">
    <source>
        <dbReference type="ARBA" id="ARBA00004173"/>
    </source>
</evidence>
<comment type="similarity">
    <text evidence="2">Belongs to the OXR1 family.</text>
</comment>
<accession>A0A498SL52</accession>
<dbReference type="OrthoDB" id="26679at2759"/>
<dbReference type="SMART" id="SM00584">
    <property type="entry name" value="TLDc"/>
    <property type="match status" value="1"/>
</dbReference>
<dbReference type="InterPro" id="IPR006571">
    <property type="entry name" value="TLDc_dom"/>
</dbReference>
<keyword evidence="3" id="KW-0496">Mitochondrion</keyword>
<dbReference type="PANTHER" id="PTHR23354:SF62">
    <property type="entry name" value="MUSTARD, ISOFORM V"/>
    <property type="match status" value="1"/>
</dbReference>
<feature type="compositionally biased region" description="Basic and acidic residues" evidence="5">
    <location>
        <begin position="159"/>
        <end position="177"/>
    </location>
</feature>
<feature type="region of interest" description="Disordered" evidence="5">
    <location>
        <begin position="83"/>
        <end position="107"/>
    </location>
</feature>
<evidence type="ECO:0000256" key="5">
    <source>
        <dbReference type="SAM" id="MobiDB-lite"/>
    </source>
</evidence>
<organism evidence="7 8">
    <name type="scientific">Acanthocheilonema viteae</name>
    <name type="common">Filarial nematode worm</name>
    <name type="synonym">Dipetalonema viteae</name>
    <dbReference type="NCBI Taxonomy" id="6277"/>
    <lineage>
        <taxon>Eukaryota</taxon>
        <taxon>Metazoa</taxon>
        <taxon>Ecdysozoa</taxon>
        <taxon>Nematoda</taxon>
        <taxon>Chromadorea</taxon>
        <taxon>Rhabditida</taxon>
        <taxon>Spirurina</taxon>
        <taxon>Spiruromorpha</taxon>
        <taxon>Filarioidea</taxon>
        <taxon>Onchocercidae</taxon>
        <taxon>Acanthocheilonema</taxon>
    </lineage>
</organism>
<dbReference type="EMBL" id="UPTC01000611">
    <property type="protein sequence ID" value="VBB29435.1"/>
    <property type="molecule type" value="Genomic_DNA"/>
</dbReference>
<name>A0A498SL52_ACAVI</name>
<dbReference type="PANTHER" id="PTHR23354">
    <property type="entry name" value="NUCLEOLAR PROTEIN 7/ESTROGEN RECEPTOR COACTIVATOR-RELATED"/>
    <property type="match status" value="1"/>
</dbReference>